<sequence>MIHILNKQSLVLIFSALLGTASSFGQTAIRKFEVEGPNVLLDFKENDARGIVLSWVTKEGDVKTPVGGTMIFDSNDKKVKYYIAGTSAKWEDMSVNTGEVDTSIQQGLVDDQAPTIIGNQSSTASGALILEADNKAMVLPKMASPHLNLKSPAAGTIVYDTVSKYCVYLTEKNGLFGKQSSSLYIYLTRILKRRIILWFSFFI</sequence>
<evidence type="ECO:0000313" key="1">
    <source>
        <dbReference type="EMBL" id="SEI98408.1"/>
    </source>
</evidence>
<organism evidence="1 2">
    <name type="scientific">Myroides marinus</name>
    <dbReference type="NCBI Taxonomy" id="703342"/>
    <lineage>
        <taxon>Bacteria</taxon>
        <taxon>Pseudomonadati</taxon>
        <taxon>Bacteroidota</taxon>
        <taxon>Flavobacteriia</taxon>
        <taxon>Flavobacteriales</taxon>
        <taxon>Flavobacteriaceae</taxon>
        <taxon>Myroides</taxon>
    </lineage>
</organism>
<dbReference type="RefSeq" id="WP_240485441.1">
    <property type="nucleotide sequence ID" value="NZ_FNYS01000008.1"/>
</dbReference>
<dbReference type="GeneID" id="82257246"/>
<reference evidence="1 2" key="1">
    <citation type="submission" date="2016-10" db="EMBL/GenBank/DDBJ databases">
        <authorList>
            <person name="de Groot N.N."/>
        </authorList>
    </citation>
    <scope>NUCLEOTIDE SEQUENCE [LARGE SCALE GENOMIC DNA]</scope>
    <source>
        <strain evidence="1 2">DSM 23048</strain>
    </source>
</reference>
<name>A0A1H6V1H7_9FLAO</name>
<gene>
    <name evidence="1" type="ORF">SAMN04488018_108116</name>
</gene>
<protein>
    <submittedName>
        <fullName evidence="1">Uncharacterized protein</fullName>
    </submittedName>
</protein>
<accession>A0A1H6V1H7</accession>
<dbReference type="Proteomes" id="UP000183077">
    <property type="component" value="Unassembled WGS sequence"/>
</dbReference>
<dbReference type="AlphaFoldDB" id="A0A1H6V1H7"/>
<evidence type="ECO:0000313" key="2">
    <source>
        <dbReference type="Proteomes" id="UP000183077"/>
    </source>
</evidence>
<proteinExistence type="predicted"/>
<dbReference type="EMBL" id="FNYS01000008">
    <property type="protein sequence ID" value="SEI98408.1"/>
    <property type="molecule type" value="Genomic_DNA"/>
</dbReference>